<dbReference type="Proteomes" id="UP000291613">
    <property type="component" value="Unassembled WGS sequence"/>
</dbReference>
<evidence type="ECO:0000313" key="2">
    <source>
        <dbReference type="Proteomes" id="UP000291613"/>
    </source>
</evidence>
<dbReference type="EMBL" id="SIUB01000001">
    <property type="protein sequence ID" value="TBN54665.1"/>
    <property type="molecule type" value="Genomic_DNA"/>
</dbReference>
<protein>
    <submittedName>
        <fullName evidence="1">Uncharacterized protein</fullName>
    </submittedName>
</protein>
<sequence length="70" mass="7726">MARNIYLATGRQMPVLRMPETLRRAIDLVQSIAAAGRVGAAVRAHAAPRKFDLEQAGLEHAEVLTRYRGL</sequence>
<evidence type="ECO:0000313" key="1">
    <source>
        <dbReference type="EMBL" id="TBN54665.1"/>
    </source>
</evidence>
<name>A0A4Q9GNA7_9HYPH</name>
<organism evidence="1 2">
    <name type="scientific">Hansschlegelia quercus</name>
    <dbReference type="NCBI Taxonomy" id="2528245"/>
    <lineage>
        <taxon>Bacteria</taxon>
        <taxon>Pseudomonadati</taxon>
        <taxon>Pseudomonadota</taxon>
        <taxon>Alphaproteobacteria</taxon>
        <taxon>Hyphomicrobiales</taxon>
        <taxon>Methylopilaceae</taxon>
        <taxon>Hansschlegelia</taxon>
    </lineage>
</organism>
<proteinExistence type="predicted"/>
<accession>A0A4Q9GNA7</accession>
<dbReference type="RefSeq" id="WP_131000918.1">
    <property type="nucleotide sequence ID" value="NZ_JBHSZR010000002.1"/>
</dbReference>
<reference evidence="1 2" key="1">
    <citation type="submission" date="2019-02" db="EMBL/GenBank/DDBJ databases">
        <title>Hansschlegelia quercus sp. nov., a novel methylotrophic bacterium from buds of oak (Quercus robur L.).</title>
        <authorList>
            <person name="Agafonova N.V."/>
            <person name="Kaparullina E.N."/>
            <person name="Grouzdev D.S."/>
            <person name="Doronina N.V."/>
        </authorList>
    </citation>
    <scope>NUCLEOTIDE SEQUENCE [LARGE SCALE GENOMIC DNA]</scope>
    <source>
        <strain evidence="1 2">Dub</strain>
    </source>
</reference>
<comment type="caution">
    <text evidence="1">The sequence shown here is derived from an EMBL/GenBank/DDBJ whole genome shotgun (WGS) entry which is preliminary data.</text>
</comment>
<dbReference type="AlphaFoldDB" id="A0A4Q9GNA7"/>
<gene>
    <name evidence="1" type="ORF">EYR15_00350</name>
</gene>
<keyword evidence="2" id="KW-1185">Reference proteome</keyword>